<keyword evidence="2 4" id="KW-0238">DNA-binding</keyword>
<keyword evidence="1" id="KW-0805">Transcription regulation</keyword>
<protein>
    <recommendedName>
        <fullName evidence="5">HTH tetR-type domain-containing protein</fullName>
    </recommendedName>
</protein>
<evidence type="ECO:0000256" key="2">
    <source>
        <dbReference type="ARBA" id="ARBA00023125"/>
    </source>
</evidence>
<name>A0A918CLM5_AGRME</name>
<dbReference type="Pfam" id="PF00440">
    <property type="entry name" value="TetR_N"/>
    <property type="match status" value="1"/>
</dbReference>
<dbReference type="PROSITE" id="PS50977">
    <property type="entry name" value="HTH_TETR_2"/>
    <property type="match status" value="1"/>
</dbReference>
<sequence>MDDSRSSGGLRERKRRATENAIEEAAVGLALRDGIAAATVEAICREAGVSRSTFFNYFPSKEQAIFGRAAEFAPDATSEAILDAHAGELAVGVFYVGLHALGSQRVNTEVARARVALVAADPALAHHHAAAVAKLEAGLVALLADWLARHPDARRLPGDPLVEATLTVAAATGAGRLMMAEFLAGAGDIAIDEERFRAALAAMALVAGAGAPGASHG</sequence>
<evidence type="ECO:0000256" key="4">
    <source>
        <dbReference type="PROSITE-ProRule" id="PRU00335"/>
    </source>
</evidence>
<reference evidence="6" key="2">
    <citation type="submission" date="2020-09" db="EMBL/GenBank/DDBJ databases">
        <authorList>
            <person name="Sun Q."/>
            <person name="Ohkuma M."/>
        </authorList>
    </citation>
    <scope>NUCLEOTIDE SEQUENCE</scope>
    <source>
        <strain evidence="6">JCM 3346</strain>
    </source>
</reference>
<proteinExistence type="predicted"/>
<organism evidence="6 7">
    <name type="scientific">Agromyces mediolanus</name>
    <name type="common">Corynebacterium mediolanum</name>
    <dbReference type="NCBI Taxonomy" id="41986"/>
    <lineage>
        <taxon>Bacteria</taxon>
        <taxon>Bacillati</taxon>
        <taxon>Actinomycetota</taxon>
        <taxon>Actinomycetes</taxon>
        <taxon>Micrococcales</taxon>
        <taxon>Microbacteriaceae</taxon>
        <taxon>Agromyces</taxon>
    </lineage>
</organism>
<evidence type="ECO:0000259" key="5">
    <source>
        <dbReference type="PROSITE" id="PS50977"/>
    </source>
</evidence>
<reference evidence="6" key="1">
    <citation type="journal article" date="2014" name="Int. J. Syst. Evol. Microbiol.">
        <title>Complete genome sequence of Corynebacterium casei LMG S-19264T (=DSM 44701T), isolated from a smear-ripened cheese.</title>
        <authorList>
            <consortium name="US DOE Joint Genome Institute (JGI-PGF)"/>
            <person name="Walter F."/>
            <person name="Albersmeier A."/>
            <person name="Kalinowski J."/>
            <person name="Ruckert C."/>
        </authorList>
    </citation>
    <scope>NUCLEOTIDE SEQUENCE</scope>
    <source>
        <strain evidence="6">JCM 3346</strain>
    </source>
</reference>
<feature type="DNA-binding region" description="H-T-H motif" evidence="4">
    <location>
        <begin position="39"/>
        <end position="58"/>
    </location>
</feature>
<dbReference type="SUPFAM" id="SSF46689">
    <property type="entry name" value="Homeodomain-like"/>
    <property type="match status" value="1"/>
</dbReference>
<feature type="domain" description="HTH tetR-type" evidence="5">
    <location>
        <begin position="16"/>
        <end position="76"/>
    </location>
</feature>
<dbReference type="InterPro" id="IPR009057">
    <property type="entry name" value="Homeodomain-like_sf"/>
</dbReference>
<keyword evidence="3" id="KW-0804">Transcription</keyword>
<dbReference type="GO" id="GO:0003700">
    <property type="term" value="F:DNA-binding transcription factor activity"/>
    <property type="evidence" value="ECO:0007669"/>
    <property type="project" value="TreeGrafter"/>
</dbReference>
<accession>A0A918CLM5</accession>
<gene>
    <name evidence="6" type="ORF">GCM10010196_26090</name>
</gene>
<dbReference type="EMBL" id="BMRJ01000002">
    <property type="protein sequence ID" value="GGR30786.1"/>
    <property type="molecule type" value="Genomic_DNA"/>
</dbReference>
<dbReference type="InterPro" id="IPR001647">
    <property type="entry name" value="HTH_TetR"/>
</dbReference>
<evidence type="ECO:0000313" key="6">
    <source>
        <dbReference type="EMBL" id="GGR30786.1"/>
    </source>
</evidence>
<dbReference type="AlphaFoldDB" id="A0A918CLM5"/>
<comment type="caution">
    <text evidence="6">The sequence shown here is derived from an EMBL/GenBank/DDBJ whole genome shotgun (WGS) entry which is preliminary data.</text>
</comment>
<dbReference type="PANTHER" id="PTHR30055:SF234">
    <property type="entry name" value="HTH-TYPE TRANSCRIPTIONAL REGULATOR BETI"/>
    <property type="match status" value="1"/>
</dbReference>
<dbReference type="GO" id="GO:0000976">
    <property type="term" value="F:transcription cis-regulatory region binding"/>
    <property type="evidence" value="ECO:0007669"/>
    <property type="project" value="TreeGrafter"/>
</dbReference>
<dbReference type="RefSeq" id="WP_189085773.1">
    <property type="nucleotide sequence ID" value="NZ_BMRJ01000002.1"/>
</dbReference>
<evidence type="ECO:0000256" key="3">
    <source>
        <dbReference type="ARBA" id="ARBA00023163"/>
    </source>
</evidence>
<dbReference type="PANTHER" id="PTHR30055">
    <property type="entry name" value="HTH-TYPE TRANSCRIPTIONAL REGULATOR RUTR"/>
    <property type="match status" value="1"/>
</dbReference>
<dbReference type="Proteomes" id="UP000610303">
    <property type="component" value="Unassembled WGS sequence"/>
</dbReference>
<evidence type="ECO:0000256" key="1">
    <source>
        <dbReference type="ARBA" id="ARBA00023015"/>
    </source>
</evidence>
<dbReference type="Gene3D" id="1.10.357.10">
    <property type="entry name" value="Tetracycline Repressor, domain 2"/>
    <property type="match status" value="1"/>
</dbReference>
<keyword evidence="7" id="KW-1185">Reference proteome</keyword>
<evidence type="ECO:0000313" key="7">
    <source>
        <dbReference type="Proteomes" id="UP000610303"/>
    </source>
</evidence>
<dbReference type="InterPro" id="IPR050109">
    <property type="entry name" value="HTH-type_TetR-like_transc_reg"/>
</dbReference>